<keyword evidence="5" id="KW-1185">Reference proteome</keyword>
<dbReference type="Proteomes" id="UP000037043">
    <property type="component" value="Unassembled WGS sequence"/>
</dbReference>
<dbReference type="RefSeq" id="WP_052221434.1">
    <property type="nucleotide sequence ID" value="NZ_LHUR01000022.1"/>
</dbReference>
<accession>A0A0L6ZA13</accession>
<dbReference type="Gene3D" id="1.10.287.470">
    <property type="entry name" value="Helix hairpin bin"/>
    <property type="match status" value="2"/>
</dbReference>
<feature type="chain" id="PRO_5038419296" evidence="2">
    <location>
        <begin position="23"/>
        <end position="401"/>
    </location>
</feature>
<evidence type="ECO:0000256" key="2">
    <source>
        <dbReference type="SAM" id="SignalP"/>
    </source>
</evidence>
<dbReference type="STRING" id="36844.SAMN04488501_10295"/>
<dbReference type="GO" id="GO:1990281">
    <property type="term" value="C:efflux pump complex"/>
    <property type="evidence" value="ECO:0007669"/>
    <property type="project" value="TreeGrafter"/>
</dbReference>
<keyword evidence="2" id="KW-0732">Signal</keyword>
<dbReference type="SUPFAM" id="SSF111369">
    <property type="entry name" value="HlyD-like secretion proteins"/>
    <property type="match status" value="1"/>
</dbReference>
<dbReference type="GO" id="GO:0015562">
    <property type="term" value="F:efflux transmembrane transporter activity"/>
    <property type="evidence" value="ECO:0007669"/>
    <property type="project" value="TreeGrafter"/>
</dbReference>
<feature type="coiled-coil region" evidence="1">
    <location>
        <begin position="168"/>
        <end position="219"/>
    </location>
</feature>
<dbReference type="Gene3D" id="2.40.420.20">
    <property type="match status" value="1"/>
</dbReference>
<dbReference type="Gene3D" id="2.40.50.100">
    <property type="match status" value="2"/>
</dbReference>
<organism evidence="4 5">
    <name type="scientific">Clostridium homopropionicum DSM 5847</name>
    <dbReference type="NCBI Taxonomy" id="1121318"/>
    <lineage>
        <taxon>Bacteria</taxon>
        <taxon>Bacillati</taxon>
        <taxon>Bacillota</taxon>
        <taxon>Clostridia</taxon>
        <taxon>Eubacteriales</taxon>
        <taxon>Clostridiaceae</taxon>
        <taxon>Clostridium</taxon>
    </lineage>
</organism>
<dbReference type="PROSITE" id="PS51257">
    <property type="entry name" value="PROKAR_LIPOPROTEIN"/>
    <property type="match status" value="1"/>
</dbReference>
<sequence>MKRRLGSLVLTIIIAVSFTACSAKDNKAEVKEKVIPVKTMKIEEEGIQNSITYTGIVNAKEVGKYSFKSAGKISNVYVEKGQKVAKGQKLVSLDTKDLSFSIDAAKAQMDVAQAQYDKAVKGASEEDIKKAELTVQKAQEAYDYSKNTYEKVLMMYNSQKVTKEELDKAKLEMNIKALDLDIANETLNQIRKGASSEDIRALKGQLDSAKINYESKKKLAEDSLLTAEMEGYIVDVLSKPGEIVAAGYPVIAVRGESEIVNIGLSQDDMQRVKVGTNVMVNIDDKESTGKITRIDQVPDKQSRTYNAEIELSKGDFPIGAIGKTSIILEESTGMLIPINAIMHDTEDYVYTIVNGKAEKKPIKIEDTLGDKVKISGVSKGDILVIEGIKSLSSGVKVIAQQ</sequence>
<reference evidence="5" key="1">
    <citation type="submission" date="2015-08" db="EMBL/GenBank/DDBJ databases">
        <title>Genome sequence of the strict anaerobe Clostridium homopropionicum LuHBu1 (DSM 5847T).</title>
        <authorList>
            <person name="Poehlein A."/>
            <person name="Beck M."/>
            <person name="Schiel-Bengelsdorf B."/>
            <person name="Bengelsdorf F.R."/>
            <person name="Daniel R."/>
            <person name="Duerre P."/>
        </authorList>
    </citation>
    <scope>NUCLEOTIDE SEQUENCE [LARGE SCALE GENOMIC DNA]</scope>
    <source>
        <strain evidence="5">DSM 5847</strain>
    </source>
</reference>
<dbReference type="PATRIC" id="fig|1121318.3.peg.1915"/>
<proteinExistence type="predicted"/>
<comment type="caution">
    <text evidence="4">The sequence shown here is derived from an EMBL/GenBank/DDBJ whole genome shotgun (WGS) entry which is preliminary data.</text>
</comment>
<feature type="signal peptide" evidence="2">
    <location>
        <begin position="1"/>
        <end position="22"/>
    </location>
</feature>
<dbReference type="InterPro" id="IPR059052">
    <property type="entry name" value="HH_YbhG-like"/>
</dbReference>
<evidence type="ECO:0000259" key="3">
    <source>
        <dbReference type="Pfam" id="PF25881"/>
    </source>
</evidence>
<dbReference type="PANTHER" id="PTHR30469:SF20">
    <property type="entry name" value="EFFLUX RND TRANSPORTER PERIPLASMIC ADAPTOR SUBUNIT"/>
    <property type="match status" value="1"/>
</dbReference>
<dbReference type="AlphaFoldDB" id="A0A0L6ZA13"/>
<evidence type="ECO:0000313" key="5">
    <source>
        <dbReference type="Proteomes" id="UP000037043"/>
    </source>
</evidence>
<dbReference type="Gene3D" id="2.40.30.170">
    <property type="match status" value="1"/>
</dbReference>
<gene>
    <name evidence="4" type="primary">mdtA_2</name>
    <name evidence="4" type="ORF">CLHOM_18980</name>
</gene>
<name>A0A0L6ZA13_9CLOT</name>
<dbReference type="EMBL" id="LHUR01000022">
    <property type="protein sequence ID" value="KOA19809.1"/>
    <property type="molecule type" value="Genomic_DNA"/>
</dbReference>
<keyword evidence="1" id="KW-0175">Coiled coil</keyword>
<dbReference type="Pfam" id="PF25881">
    <property type="entry name" value="HH_YBHG"/>
    <property type="match status" value="1"/>
</dbReference>
<dbReference type="PANTHER" id="PTHR30469">
    <property type="entry name" value="MULTIDRUG RESISTANCE PROTEIN MDTA"/>
    <property type="match status" value="1"/>
</dbReference>
<evidence type="ECO:0000256" key="1">
    <source>
        <dbReference type="SAM" id="Coils"/>
    </source>
</evidence>
<protein>
    <submittedName>
        <fullName evidence="4">Multidrug resistance protein MdtA</fullName>
    </submittedName>
</protein>
<evidence type="ECO:0000313" key="4">
    <source>
        <dbReference type="EMBL" id="KOA19809.1"/>
    </source>
</evidence>
<feature type="domain" description="YbhG-like alpha-helical hairpin" evidence="3">
    <location>
        <begin position="93"/>
        <end position="210"/>
    </location>
</feature>